<proteinExistence type="predicted"/>
<evidence type="ECO:0000256" key="1">
    <source>
        <dbReference type="SAM" id="MobiDB-lite"/>
    </source>
</evidence>
<gene>
    <name evidence="2" type="ORF">GCK32_008853</name>
</gene>
<organism evidence="2 3">
    <name type="scientific">Trichostrongylus colubriformis</name>
    <name type="common">Black scour worm</name>
    <dbReference type="NCBI Taxonomy" id="6319"/>
    <lineage>
        <taxon>Eukaryota</taxon>
        <taxon>Metazoa</taxon>
        <taxon>Ecdysozoa</taxon>
        <taxon>Nematoda</taxon>
        <taxon>Chromadorea</taxon>
        <taxon>Rhabditida</taxon>
        <taxon>Rhabditina</taxon>
        <taxon>Rhabditomorpha</taxon>
        <taxon>Strongyloidea</taxon>
        <taxon>Trichostrongylidae</taxon>
        <taxon>Trichostrongylus</taxon>
    </lineage>
</organism>
<evidence type="ECO:0000313" key="3">
    <source>
        <dbReference type="Proteomes" id="UP001331761"/>
    </source>
</evidence>
<dbReference type="EMBL" id="WIXE01009944">
    <property type="protein sequence ID" value="KAK5977988.1"/>
    <property type="molecule type" value="Genomic_DNA"/>
</dbReference>
<sequence>MDRANLDLLLFRWLNRIWTKCFSRMEPRRELTQEPSAISEIPYATTTEVPPSPVPQAVPPQRRGPSLADQVKSILDDLIAMERQRCGHPIDVNGNREIGRRYDYMLAIASRFDTIPLQWIGNGLVWPSLVSYFTMVDSEFREFRSLVNQGATLGVTTHDPYGLFTGANLEENPRKRRRDSEMELSMLSDEVEMKRARVNLEDSQDVNYNSALLTGDGEEEDMELNDCASSDVIFCSPK</sequence>
<dbReference type="Proteomes" id="UP001331761">
    <property type="component" value="Unassembled WGS sequence"/>
</dbReference>
<comment type="caution">
    <text evidence="2">The sequence shown here is derived from an EMBL/GenBank/DDBJ whole genome shotgun (WGS) entry which is preliminary data.</text>
</comment>
<reference evidence="2 3" key="1">
    <citation type="submission" date="2019-10" db="EMBL/GenBank/DDBJ databases">
        <title>Assembly and Annotation for the nematode Trichostrongylus colubriformis.</title>
        <authorList>
            <person name="Martin J."/>
        </authorList>
    </citation>
    <scope>NUCLEOTIDE SEQUENCE [LARGE SCALE GENOMIC DNA]</scope>
    <source>
        <strain evidence="2">G859</strain>
        <tissue evidence="2">Whole worm</tissue>
    </source>
</reference>
<keyword evidence="3" id="KW-1185">Reference proteome</keyword>
<name>A0AAN8IP15_TRICO</name>
<evidence type="ECO:0000313" key="2">
    <source>
        <dbReference type="EMBL" id="KAK5977988.1"/>
    </source>
</evidence>
<accession>A0AAN8IP15</accession>
<protein>
    <submittedName>
        <fullName evidence="2">Uncharacterized protein</fullName>
    </submittedName>
</protein>
<feature type="region of interest" description="Disordered" evidence="1">
    <location>
        <begin position="33"/>
        <end position="66"/>
    </location>
</feature>
<dbReference type="AlphaFoldDB" id="A0AAN8IP15"/>